<organism evidence="3 4">
    <name type="scientific">Artemisia annua</name>
    <name type="common">Sweet wormwood</name>
    <dbReference type="NCBI Taxonomy" id="35608"/>
    <lineage>
        <taxon>Eukaryota</taxon>
        <taxon>Viridiplantae</taxon>
        <taxon>Streptophyta</taxon>
        <taxon>Embryophyta</taxon>
        <taxon>Tracheophyta</taxon>
        <taxon>Spermatophyta</taxon>
        <taxon>Magnoliopsida</taxon>
        <taxon>eudicotyledons</taxon>
        <taxon>Gunneridae</taxon>
        <taxon>Pentapetalae</taxon>
        <taxon>asterids</taxon>
        <taxon>campanulids</taxon>
        <taxon>Asterales</taxon>
        <taxon>Asteraceae</taxon>
        <taxon>Asteroideae</taxon>
        <taxon>Anthemideae</taxon>
        <taxon>Artemisiinae</taxon>
        <taxon>Artemisia</taxon>
    </lineage>
</organism>
<dbReference type="STRING" id="35608.A0A2U1LW57"/>
<feature type="compositionally biased region" description="Polar residues" evidence="1">
    <location>
        <begin position="1182"/>
        <end position="1209"/>
    </location>
</feature>
<evidence type="ECO:0000313" key="3">
    <source>
        <dbReference type="EMBL" id="PWA53249.1"/>
    </source>
</evidence>
<dbReference type="CDD" id="cd04481">
    <property type="entry name" value="RPA1_DBD_B_like"/>
    <property type="match status" value="1"/>
</dbReference>
<reference evidence="3 4" key="1">
    <citation type="journal article" date="2018" name="Mol. Plant">
        <title>The genome of Artemisia annua provides insight into the evolution of Asteraceae family and artemisinin biosynthesis.</title>
        <authorList>
            <person name="Shen Q."/>
            <person name="Zhang L."/>
            <person name="Liao Z."/>
            <person name="Wang S."/>
            <person name="Yan T."/>
            <person name="Shi P."/>
            <person name="Liu M."/>
            <person name="Fu X."/>
            <person name="Pan Q."/>
            <person name="Wang Y."/>
            <person name="Lv Z."/>
            <person name="Lu X."/>
            <person name="Zhang F."/>
            <person name="Jiang W."/>
            <person name="Ma Y."/>
            <person name="Chen M."/>
            <person name="Hao X."/>
            <person name="Li L."/>
            <person name="Tang Y."/>
            <person name="Lv G."/>
            <person name="Zhou Y."/>
            <person name="Sun X."/>
            <person name="Brodelius P.E."/>
            <person name="Rose J.K.C."/>
            <person name="Tang K."/>
        </authorList>
    </citation>
    <scope>NUCLEOTIDE SEQUENCE [LARGE SCALE GENOMIC DNA]</scope>
    <source>
        <strain evidence="4">cv. Huhao1</strain>
        <tissue evidence="3">Leaf</tissue>
    </source>
</reference>
<dbReference type="SUPFAM" id="SSF50249">
    <property type="entry name" value="Nucleic acid-binding proteins"/>
    <property type="match status" value="2"/>
</dbReference>
<evidence type="ECO:0000313" key="4">
    <source>
        <dbReference type="Proteomes" id="UP000245207"/>
    </source>
</evidence>
<feature type="compositionally biased region" description="Polar residues" evidence="1">
    <location>
        <begin position="1117"/>
        <end position="1136"/>
    </location>
</feature>
<accession>A0A2U1LW57</accession>
<sequence length="1302" mass="143742">MVAGGLGCHGRVSTPNVSCDVAHGLALNPSSPGSDSMALSPLPGPVSHTNFSRVHLKRKLCETISMCQGPNPKRLKTVDSACRETGGELLSILLNKLLQPILYRIFCNLFFILSFIGEHGFLVTVGDITQPSVVDAVQQWLLTVVRICLMCEGLFSFAENICAYLVNAFVCSCQLLVMCIFDAYIGSSTCYGRGPLILDFTNGGIRRAIEPEVPETPDVSPFSHGGLTSFTNDHVPSASVYNRGKSLMEGLRRGTREVQCISPGFMLSPSCDRVSLKRKTENADGICTGTGPKRSRPQDTTTNLTCGNSLFILLHWPLVVVLLNRFSNSWLPAFCVADDTFAYGTSTSVAHNVIRNVQHTGVAQPTIQVTDTCSRPVQQPTYDGNFVLDFQTGTVRRHLGFQCSSVTSVAQHTPQVSWPPMADHVAHVGCSSDFQIPVQGSLAATITTPVSYTSVPSSSHTMPLNTEDVHPAPAAYDDEAIPDVGGLPTGTHTSRARSTGYENIPSSSRSIPHVHPSTRVVVLCIYLIVLFPTFQARQESTKLLNLAIVYVPIAMPVSVQLFRTARDKLRGTNVPEFKVKLFSVVGSAQHELPTADCIGAIVFEDGPESESEFDIVIETHSDTEEDKRVTMNAYYAYQIHDRQMAEKGKQAVTLTGTSATANPVEQTLQRSAEKGKAPAVEYEELDLMDIKPTDMDKPIEVRVYRRWTSKNIPDPNPTGLCYILLARRGSAIQANVQLWDIRQFETKLQVGGCYRIERFGCKRTDNWQRTLNNPMALLFGRYTQVTPIEDRGFPNHYFNFAAYNEVGQRADTRDYTLTDYIGIIRDIGQIRKFGDPTTNRVLRRNIDIQNLNGNVVTFTIWNEMATDFPLQIFSELEQPVIIAISSCWARRFAGGLQLSATPATHYYLNPNVEEAEHIRQIYMEMMLPVPPLQVPVASTHQMEQPGPRRLSQLNELMQAGPESLVQRFSTQAVILNIDQQMGWYINRCRTCGNKITENMPHRHCQQPGMRPTPNYSYCFRITLIDDTGSVLVTCFSPEADSLLPSSVTELLSYVPDPDPYVIPEIIQDLENTAHVFHVHLAKGSRRGFPRFILDGAEDVPLPPLPEIPPQAEEPASYGTSQSPTQAPVETMVTTDSPSERPMQAPTVTELPTSSLTPPPQTDEPMEKVRTFAEIQSATIRRQLFQPSDSNLDSQDTEPPQQGTPESPTDQPLVVTELPTSSPTESPPQTPIVTELPTTTLTPPAQTTDPTENITTVTEIQSTTVRAGQFKESSNNLSIQTMEGTEQTTPDSPTHAAKKTKRN</sequence>
<dbReference type="EMBL" id="PKPP01007481">
    <property type="protein sequence ID" value="PWA53249.1"/>
    <property type="molecule type" value="Genomic_DNA"/>
</dbReference>
<feature type="region of interest" description="Disordered" evidence="1">
    <location>
        <begin position="1279"/>
        <end position="1302"/>
    </location>
</feature>
<dbReference type="Gene3D" id="2.40.50.140">
    <property type="entry name" value="Nucleic acid-binding proteins"/>
    <property type="match status" value="3"/>
</dbReference>
<dbReference type="InterPro" id="IPR012340">
    <property type="entry name" value="NA-bd_OB-fold"/>
</dbReference>
<dbReference type="InterPro" id="IPR013955">
    <property type="entry name" value="Rep_factor-A_C"/>
</dbReference>
<feature type="domain" description="Replication factor A C-terminal" evidence="2">
    <location>
        <begin position="968"/>
        <end position="1080"/>
    </location>
</feature>
<keyword evidence="4" id="KW-1185">Reference proteome</keyword>
<feature type="compositionally biased region" description="Polar residues" evidence="1">
    <location>
        <begin position="1279"/>
        <end position="1291"/>
    </location>
</feature>
<evidence type="ECO:0000256" key="1">
    <source>
        <dbReference type="SAM" id="MobiDB-lite"/>
    </source>
</evidence>
<dbReference type="Proteomes" id="UP000245207">
    <property type="component" value="Unassembled WGS sequence"/>
</dbReference>
<gene>
    <name evidence="3" type="ORF">CTI12_AA447390</name>
</gene>
<dbReference type="PANTHER" id="PTHR47165:SF4">
    <property type="entry name" value="OS03G0429900 PROTEIN"/>
    <property type="match status" value="1"/>
</dbReference>
<feature type="region of interest" description="Disordered" evidence="1">
    <location>
        <begin position="1099"/>
        <end position="1164"/>
    </location>
</feature>
<feature type="region of interest" description="Disordered" evidence="1">
    <location>
        <begin position="482"/>
        <end position="509"/>
    </location>
</feature>
<name>A0A2U1LW57_ARTAN</name>
<evidence type="ECO:0000259" key="2">
    <source>
        <dbReference type="Pfam" id="PF08646"/>
    </source>
</evidence>
<protein>
    <submittedName>
        <fullName evidence="3">Nucleic acid-binding, OB-fold protein</fullName>
    </submittedName>
</protein>
<dbReference type="PANTHER" id="PTHR47165">
    <property type="entry name" value="OS03G0429900 PROTEIN"/>
    <property type="match status" value="1"/>
</dbReference>
<dbReference type="OrthoDB" id="696691at2759"/>
<feature type="compositionally biased region" description="Low complexity" evidence="1">
    <location>
        <begin position="1230"/>
        <end position="1250"/>
    </location>
</feature>
<comment type="caution">
    <text evidence="3">The sequence shown here is derived from an EMBL/GenBank/DDBJ whole genome shotgun (WGS) entry which is preliminary data.</text>
</comment>
<feature type="compositionally biased region" description="Polar residues" evidence="1">
    <location>
        <begin position="490"/>
        <end position="509"/>
    </location>
</feature>
<feature type="compositionally biased region" description="Low complexity" evidence="1">
    <location>
        <begin position="1145"/>
        <end position="1155"/>
    </location>
</feature>
<proteinExistence type="predicted"/>
<feature type="region of interest" description="Disordered" evidence="1">
    <location>
        <begin position="1182"/>
        <end position="1254"/>
    </location>
</feature>
<dbReference type="Pfam" id="PF08646">
    <property type="entry name" value="Rep_fac-A_C"/>
    <property type="match status" value="1"/>
</dbReference>